<dbReference type="OrthoDB" id="5905915at2"/>
<evidence type="ECO:0000313" key="3">
    <source>
        <dbReference type="Proteomes" id="UP000286482"/>
    </source>
</evidence>
<dbReference type="EMBL" id="RAQO01000009">
    <property type="protein sequence ID" value="RKF14426.1"/>
    <property type="molecule type" value="Genomic_DNA"/>
</dbReference>
<evidence type="ECO:0000256" key="1">
    <source>
        <dbReference type="SAM" id="MobiDB-lite"/>
    </source>
</evidence>
<dbReference type="Proteomes" id="UP000286482">
    <property type="component" value="Unassembled WGS sequence"/>
</dbReference>
<organism evidence="2 3">
    <name type="scientific">Alginatibacterium sediminis</name>
    <dbReference type="NCBI Taxonomy" id="2164068"/>
    <lineage>
        <taxon>Bacteria</taxon>
        <taxon>Pseudomonadati</taxon>
        <taxon>Pseudomonadota</taxon>
        <taxon>Gammaproteobacteria</taxon>
        <taxon>Alteromonadales</taxon>
        <taxon>Alteromonadaceae</taxon>
        <taxon>Alginatibacterium</taxon>
    </lineage>
</organism>
<reference evidence="2 3" key="1">
    <citation type="submission" date="2018-09" db="EMBL/GenBank/DDBJ databases">
        <authorList>
            <person name="Wang Z."/>
        </authorList>
    </citation>
    <scope>NUCLEOTIDE SEQUENCE [LARGE SCALE GENOMIC DNA]</scope>
    <source>
        <strain evidence="2 3">ALS 81</strain>
    </source>
</reference>
<evidence type="ECO:0000313" key="2">
    <source>
        <dbReference type="EMBL" id="RKF14426.1"/>
    </source>
</evidence>
<dbReference type="AlphaFoldDB" id="A0A420E7C8"/>
<protein>
    <submittedName>
        <fullName evidence="2">DUF3622 domain-containing protein</fullName>
    </submittedName>
</protein>
<proteinExistence type="predicted"/>
<accession>A0A420E7C8</accession>
<feature type="compositionally biased region" description="Basic and acidic residues" evidence="1">
    <location>
        <begin position="81"/>
        <end position="98"/>
    </location>
</feature>
<name>A0A420E7C8_9ALTE</name>
<dbReference type="RefSeq" id="WP_120356237.1">
    <property type="nucleotide sequence ID" value="NZ_RAQO01000009.1"/>
</dbReference>
<comment type="caution">
    <text evidence="2">The sequence shown here is derived from an EMBL/GenBank/DDBJ whole genome shotgun (WGS) entry which is preliminary data.</text>
</comment>
<feature type="region of interest" description="Disordered" evidence="1">
    <location>
        <begin position="64"/>
        <end position="108"/>
    </location>
</feature>
<gene>
    <name evidence="2" type="ORF">DBZ36_17385</name>
</gene>
<dbReference type="Pfam" id="PF12286">
    <property type="entry name" value="DUF3622"/>
    <property type="match status" value="1"/>
</dbReference>
<dbReference type="InterPro" id="IPR022069">
    <property type="entry name" value="DUF3622"/>
</dbReference>
<feature type="compositionally biased region" description="Basic and acidic residues" evidence="1">
    <location>
        <begin position="64"/>
        <end position="74"/>
    </location>
</feature>
<sequence length="108" mass="12459">MSKASKYEIKVSPKGDTWEAKILRRVSVRRTQVSKKKAGFESQEAAQAWADTNLEDFINKQQERNLRKTEKRSQAEIAAQAKEEAQQKADDEYRERLAAQDLEDDADE</sequence>
<keyword evidence="3" id="KW-1185">Reference proteome</keyword>